<evidence type="ECO:0000256" key="1">
    <source>
        <dbReference type="SAM" id="Phobius"/>
    </source>
</evidence>
<reference evidence="2 3" key="1">
    <citation type="submission" date="2011-02" db="EMBL/GenBank/DDBJ databases">
        <title>The Genome Sequence of Sphaeroforma arctica JP610.</title>
        <authorList>
            <consortium name="The Broad Institute Genome Sequencing Platform"/>
            <person name="Russ C."/>
            <person name="Cuomo C."/>
            <person name="Young S.K."/>
            <person name="Zeng Q."/>
            <person name="Gargeya S."/>
            <person name="Alvarado L."/>
            <person name="Berlin A."/>
            <person name="Chapman S.B."/>
            <person name="Chen Z."/>
            <person name="Freedman E."/>
            <person name="Gellesch M."/>
            <person name="Goldberg J."/>
            <person name="Griggs A."/>
            <person name="Gujja S."/>
            <person name="Heilman E."/>
            <person name="Heiman D."/>
            <person name="Howarth C."/>
            <person name="Mehta T."/>
            <person name="Neiman D."/>
            <person name="Pearson M."/>
            <person name="Roberts A."/>
            <person name="Saif S."/>
            <person name="Shea T."/>
            <person name="Shenoy N."/>
            <person name="Sisk P."/>
            <person name="Stolte C."/>
            <person name="Sykes S."/>
            <person name="White J."/>
            <person name="Yandava C."/>
            <person name="Burger G."/>
            <person name="Gray M.W."/>
            <person name="Holland P.W.H."/>
            <person name="King N."/>
            <person name="Lang F.B.F."/>
            <person name="Roger A.J."/>
            <person name="Ruiz-Trillo I."/>
            <person name="Haas B."/>
            <person name="Nusbaum C."/>
            <person name="Birren B."/>
        </authorList>
    </citation>
    <scope>NUCLEOTIDE SEQUENCE [LARGE SCALE GENOMIC DNA]</scope>
    <source>
        <strain evidence="2 3">JP610</strain>
    </source>
</reference>
<dbReference type="GeneID" id="25911713"/>
<gene>
    <name evidence="2" type="ORF">SARC_11209</name>
</gene>
<organism evidence="2 3">
    <name type="scientific">Sphaeroforma arctica JP610</name>
    <dbReference type="NCBI Taxonomy" id="667725"/>
    <lineage>
        <taxon>Eukaryota</taxon>
        <taxon>Ichthyosporea</taxon>
        <taxon>Ichthyophonida</taxon>
        <taxon>Sphaeroforma</taxon>
    </lineage>
</organism>
<dbReference type="EMBL" id="KQ243168">
    <property type="protein sequence ID" value="KNC76282.1"/>
    <property type="molecule type" value="Genomic_DNA"/>
</dbReference>
<name>A0A0L0FHM7_9EUKA</name>
<proteinExistence type="predicted"/>
<feature type="transmembrane region" description="Helical" evidence="1">
    <location>
        <begin position="25"/>
        <end position="46"/>
    </location>
</feature>
<keyword evidence="1" id="KW-0472">Membrane</keyword>
<keyword evidence="3" id="KW-1185">Reference proteome</keyword>
<evidence type="ECO:0000313" key="2">
    <source>
        <dbReference type="EMBL" id="KNC76282.1"/>
    </source>
</evidence>
<sequence>MSMRYSSIDNVLTPDAFLHNSEDPYVGTTVAMGWICTLFTTCSCLLRPHRLSTGRGDARGGAALFLRCLTDIFCDGFGDCTSSDPEFTQLMGLDFNPFCTDLQRLNMGLS</sequence>
<keyword evidence="1" id="KW-1133">Transmembrane helix</keyword>
<evidence type="ECO:0000313" key="3">
    <source>
        <dbReference type="Proteomes" id="UP000054560"/>
    </source>
</evidence>
<dbReference type="Proteomes" id="UP000054560">
    <property type="component" value="Unassembled WGS sequence"/>
</dbReference>
<accession>A0A0L0FHM7</accession>
<dbReference type="RefSeq" id="XP_014150184.1">
    <property type="nucleotide sequence ID" value="XM_014294709.1"/>
</dbReference>
<keyword evidence="1" id="KW-0812">Transmembrane</keyword>
<protein>
    <submittedName>
        <fullName evidence="2">Uncharacterized protein</fullName>
    </submittedName>
</protein>
<dbReference type="AlphaFoldDB" id="A0A0L0FHM7"/>